<dbReference type="PANTHER" id="PTHR38777">
    <property type="entry name" value="FELS-2 PROPHAGE PROTEIN"/>
    <property type="match status" value="1"/>
</dbReference>
<dbReference type="GO" id="GO:0008270">
    <property type="term" value="F:zinc ion binding"/>
    <property type="evidence" value="ECO:0007669"/>
    <property type="project" value="UniProtKB-KW"/>
</dbReference>
<sequence length="72" mass="8012">MDVADQAQDNDFTEAALLAHRSGLQRRSGPSAYRCEECGDAIPEERRQAEPGTEHCIECKSSLEHLAKRGLR</sequence>
<feature type="domain" description="Zinc finger DksA/TraR C4-type" evidence="5">
    <location>
        <begin position="33"/>
        <end position="65"/>
    </location>
</feature>
<comment type="caution">
    <text evidence="6">The sequence shown here is derived from an EMBL/GenBank/DDBJ whole genome shotgun (WGS) entry which is preliminary data.</text>
</comment>
<evidence type="ECO:0000256" key="4">
    <source>
        <dbReference type="PROSITE-ProRule" id="PRU00510"/>
    </source>
</evidence>
<dbReference type="EMBL" id="MKZO01000011">
    <property type="protein sequence ID" value="OLS63759.1"/>
    <property type="molecule type" value="Genomic_DNA"/>
</dbReference>
<evidence type="ECO:0000313" key="6">
    <source>
        <dbReference type="EMBL" id="OLS63759.1"/>
    </source>
</evidence>
<dbReference type="InterPro" id="IPR020460">
    <property type="entry name" value="Znf_C4-type_bac"/>
</dbReference>
<name>A0A1Q9R8K6_PSEPU</name>
<evidence type="ECO:0000256" key="2">
    <source>
        <dbReference type="ARBA" id="ARBA00022771"/>
    </source>
</evidence>
<feature type="zinc finger region" description="dksA C4-type" evidence="4">
    <location>
        <begin position="35"/>
        <end position="59"/>
    </location>
</feature>
<proteinExistence type="predicted"/>
<dbReference type="OrthoDB" id="962301at2"/>
<keyword evidence="1" id="KW-0479">Metal-binding</keyword>
<dbReference type="SUPFAM" id="SSF57716">
    <property type="entry name" value="Glucocorticoid receptor-like (DNA-binding domain)"/>
    <property type="match status" value="1"/>
</dbReference>
<keyword evidence="3" id="KW-0862">Zinc</keyword>
<dbReference type="Gene3D" id="1.20.120.910">
    <property type="entry name" value="DksA, coiled-coil domain"/>
    <property type="match status" value="1"/>
</dbReference>
<accession>A0A1Q9R8K6</accession>
<gene>
    <name evidence="6" type="ORF">PSEMO_13260</name>
</gene>
<dbReference type="PROSITE" id="PS51128">
    <property type="entry name" value="ZF_DKSA_2"/>
    <property type="match status" value="1"/>
</dbReference>
<organism evidence="6 7">
    <name type="scientific">Pseudomonas putida</name>
    <name type="common">Arthrobacter siderocapsulatus</name>
    <dbReference type="NCBI Taxonomy" id="303"/>
    <lineage>
        <taxon>Bacteria</taxon>
        <taxon>Pseudomonadati</taxon>
        <taxon>Pseudomonadota</taxon>
        <taxon>Gammaproteobacteria</taxon>
        <taxon>Pseudomonadales</taxon>
        <taxon>Pseudomonadaceae</taxon>
        <taxon>Pseudomonas</taxon>
    </lineage>
</organism>
<dbReference type="GO" id="GO:1900378">
    <property type="term" value="P:positive regulation of secondary metabolite biosynthetic process"/>
    <property type="evidence" value="ECO:0007669"/>
    <property type="project" value="TreeGrafter"/>
</dbReference>
<dbReference type="AlphaFoldDB" id="A0A1Q9R8K6"/>
<reference evidence="6 7" key="1">
    <citation type="submission" date="2016-10" db="EMBL/GenBank/DDBJ databases">
        <title>Genome Sequence of Pseudomonas putida GM4FR.</title>
        <authorList>
            <person name="Poehlein A."/>
            <person name="Wemheuer F."/>
            <person name="Hollensteiner J."/>
            <person name="Wemheuer B."/>
        </authorList>
    </citation>
    <scope>NUCLEOTIDE SEQUENCE [LARGE SCALE GENOMIC DNA]</scope>
    <source>
        <strain evidence="6 7">GM4FR</strain>
    </source>
</reference>
<protein>
    <recommendedName>
        <fullName evidence="5">Zinc finger DksA/TraR C4-type domain-containing protein</fullName>
    </recommendedName>
</protein>
<dbReference type="Pfam" id="PF01258">
    <property type="entry name" value="zf-dskA_traR"/>
    <property type="match status" value="1"/>
</dbReference>
<evidence type="ECO:0000259" key="5">
    <source>
        <dbReference type="Pfam" id="PF01258"/>
    </source>
</evidence>
<dbReference type="InterPro" id="IPR020458">
    <property type="entry name" value="Znf_DskA_TraR_CS"/>
</dbReference>
<keyword evidence="2" id="KW-0863">Zinc-finger</keyword>
<evidence type="ECO:0000256" key="3">
    <source>
        <dbReference type="ARBA" id="ARBA00022833"/>
    </source>
</evidence>
<dbReference type="InterPro" id="IPR000962">
    <property type="entry name" value="Znf_DskA_TraR"/>
</dbReference>
<dbReference type="PROSITE" id="PS01102">
    <property type="entry name" value="ZF_DKSA_1"/>
    <property type="match status" value="1"/>
</dbReference>
<dbReference type="Proteomes" id="UP000186736">
    <property type="component" value="Unassembled WGS sequence"/>
</dbReference>
<dbReference type="PANTHER" id="PTHR38777:SF1">
    <property type="entry name" value="DNAK SUPPRESSOR PROTEIN"/>
    <property type="match status" value="1"/>
</dbReference>
<evidence type="ECO:0000313" key="7">
    <source>
        <dbReference type="Proteomes" id="UP000186736"/>
    </source>
</evidence>
<evidence type="ECO:0000256" key="1">
    <source>
        <dbReference type="ARBA" id="ARBA00022723"/>
    </source>
</evidence>
<dbReference type="RefSeq" id="WP_009405508.1">
    <property type="nucleotide sequence ID" value="NZ_MKZO01000011.1"/>
</dbReference>
<dbReference type="PRINTS" id="PR00618">
    <property type="entry name" value="DKSAZNFINGER"/>
</dbReference>